<evidence type="ECO:0000313" key="2">
    <source>
        <dbReference type="EMBL" id="OBB85296.1"/>
    </source>
</evidence>
<name>A0A1A0VQ26_9MYCO</name>
<feature type="transmembrane region" description="Helical" evidence="1">
    <location>
        <begin position="106"/>
        <end position="128"/>
    </location>
</feature>
<protein>
    <submittedName>
        <fullName evidence="2">Uncharacterized protein</fullName>
    </submittedName>
</protein>
<proteinExistence type="predicted"/>
<organism evidence="2 3">
    <name type="scientific">Mycobacterium colombiense</name>
    <dbReference type="NCBI Taxonomy" id="339268"/>
    <lineage>
        <taxon>Bacteria</taxon>
        <taxon>Bacillati</taxon>
        <taxon>Actinomycetota</taxon>
        <taxon>Actinomycetes</taxon>
        <taxon>Mycobacteriales</taxon>
        <taxon>Mycobacteriaceae</taxon>
        <taxon>Mycobacterium</taxon>
        <taxon>Mycobacterium avium complex (MAC)</taxon>
    </lineage>
</organism>
<feature type="transmembrane region" description="Helical" evidence="1">
    <location>
        <begin position="36"/>
        <end position="58"/>
    </location>
</feature>
<comment type="caution">
    <text evidence="2">The sequence shown here is derived from an EMBL/GenBank/DDBJ whole genome shotgun (WGS) entry which is preliminary data.</text>
</comment>
<dbReference type="RefSeq" id="WP_064879984.1">
    <property type="nucleotide sequence ID" value="NZ_LZSX01000039.1"/>
</dbReference>
<sequence>MNADNNLRVDSGSAGAAAFGRPDGARRRNSRTWINWGLALATVPAAALVMLFALGAVMSTAGCSDRTCPNLGHGGINFGVAFYGAPAVAVLVIIISFFTAKRRGGIAVPLCGWALLIIDVALMAASVAG</sequence>
<reference evidence="2 3" key="1">
    <citation type="submission" date="2016-06" db="EMBL/GenBank/DDBJ databases">
        <authorList>
            <person name="Kjaerup R.B."/>
            <person name="Dalgaard T.S."/>
            <person name="Juul-Madsen H.R."/>
        </authorList>
    </citation>
    <scope>NUCLEOTIDE SEQUENCE [LARGE SCALE GENOMIC DNA]</scope>
    <source>
        <strain evidence="2 3">852002-51834_SCH5396731</strain>
    </source>
</reference>
<keyword evidence="1" id="KW-0812">Transmembrane</keyword>
<dbReference type="AlphaFoldDB" id="A0A1A0VQ26"/>
<keyword evidence="1" id="KW-1133">Transmembrane helix</keyword>
<dbReference type="OrthoDB" id="4762660at2"/>
<feature type="transmembrane region" description="Helical" evidence="1">
    <location>
        <begin position="78"/>
        <end position="99"/>
    </location>
</feature>
<dbReference type="EMBL" id="LZSX01000039">
    <property type="protein sequence ID" value="OBB85296.1"/>
    <property type="molecule type" value="Genomic_DNA"/>
</dbReference>
<evidence type="ECO:0000256" key="1">
    <source>
        <dbReference type="SAM" id="Phobius"/>
    </source>
</evidence>
<gene>
    <name evidence="2" type="ORF">A5760_07690</name>
</gene>
<accession>A0A1A0VQ26</accession>
<keyword evidence="1" id="KW-0472">Membrane</keyword>
<dbReference type="Proteomes" id="UP000091914">
    <property type="component" value="Unassembled WGS sequence"/>
</dbReference>
<evidence type="ECO:0000313" key="3">
    <source>
        <dbReference type="Proteomes" id="UP000091914"/>
    </source>
</evidence>